<keyword evidence="1 2" id="KW-0732">Signal</keyword>
<proteinExistence type="predicted"/>
<name>A0A9W6MF09_9ACTN</name>
<sequence length="359" mass="38694">MTVRISAAAAMILTATLAGCSSAPAPQNAQLPPVKPQAASLKEGFSTMERLVEAAKKEGSLTVIGLPRDWVNYGEIIDSFSEEYGIKVDQVEPGASSQREIEAAAQLKPDVFDLSLEVAVANAPMFAPYKVQQWLDIPDHLKDYGGRWYAGYGGYMSIGYDPRRVAAPTSYADLLKPGYSVSLPGDPRQTSAAFNGVMAASISGGKAEAARGVDFFGRLKKAGNLAATERTATVVVDWDYHNAERAAHEANGGTPGWKVAIPGENVLSAYYVQAVSKNAPHPAAARLWQEFLFSDRGQNLFLKGYARPVRMEALQMRGTLDRELAAKLPATSARPLILSIPETDTAKTYLKREWAAKVG</sequence>
<evidence type="ECO:0000313" key="3">
    <source>
        <dbReference type="EMBL" id="GLK11756.1"/>
    </source>
</evidence>
<dbReference type="GO" id="GO:0030976">
    <property type="term" value="F:thiamine pyrophosphate binding"/>
    <property type="evidence" value="ECO:0007669"/>
    <property type="project" value="TreeGrafter"/>
</dbReference>
<reference evidence="3" key="1">
    <citation type="journal article" date="2014" name="Int. J. Syst. Evol. Microbiol.">
        <title>Complete genome sequence of Corynebacterium casei LMG S-19264T (=DSM 44701T), isolated from a smear-ripened cheese.</title>
        <authorList>
            <consortium name="US DOE Joint Genome Institute (JGI-PGF)"/>
            <person name="Walter F."/>
            <person name="Albersmeier A."/>
            <person name="Kalinowski J."/>
            <person name="Ruckert C."/>
        </authorList>
    </citation>
    <scope>NUCLEOTIDE SEQUENCE</scope>
    <source>
        <strain evidence="3">VKM Ac-2007</strain>
    </source>
</reference>
<dbReference type="GO" id="GO:0030288">
    <property type="term" value="C:outer membrane-bounded periplasmic space"/>
    <property type="evidence" value="ECO:0007669"/>
    <property type="project" value="TreeGrafter"/>
</dbReference>
<dbReference type="PANTHER" id="PTHR30006:SF2">
    <property type="entry name" value="ABC TRANSPORTER SUBSTRATE-BINDING PROTEIN"/>
    <property type="match status" value="1"/>
</dbReference>
<dbReference type="SUPFAM" id="SSF53850">
    <property type="entry name" value="Periplasmic binding protein-like II"/>
    <property type="match status" value="1"/>
</dbReference>
<organism evidence="3 4">
    <name type="scientific">Streptosporangium carneum</name>
    <dbReference type="NCBI Taxonomy" id="47481"/>
    <lineage>
        <taxon>Bacteria</taxon>
        <taxon>Bacillati</taxon>
        <taxon>Actinomycetota</taxon>
        <taxon>Actinomycetes</taxon>
        <taxon>Streptosporangiales</taxon>
        <taxon>Streptosporangiaceae</taxon>
        <taxon>Streptosporangium</taxon>
    </lineage>
</organism>
<keyword evidence="4" id="KW-1185">Reference proteome</keyword>
<feature type="signal peptide" evidence="2">
    <location>
        <begin position="1"/>
        <end position="25"/>
    </location>
</feature>
<feature type="chain" id="PRO_5040908207" evidence="2">
    <location>
        <begin position="26"/>
        <end position="359"/>
    </location>
</feature>
<dbReference type="AlphaFoldDB" id="A0A9W6MF09"/>
<evidence type="ECO:0000313" key="4">
    <source>
        <dbReference type="Proteomes" id="UP001143474"/>
    </source>
</evidence>
<dbReference type="GO" id="GO:0030975">
    <property type="term" value="F:thiamine binding"/>
    <property type="evidence" value="ECO:0007669"/>
    <property type="project" value="TreeGrafter"/>
</dbReference>
<evidence type="ECO:0000256" key="1">
    <source>
        <dbReference type="ARBA" id="ARBA00022729"/>
    </source>
</evidence>
<dbReference type="Gene3D" id="3.40.190.10">
    <property type="entry name" value="Periplasmic binding protein-like II"/>
    <property type="match status" value="2"/>
</dbReference>
<comment type="caution">
    <text evidence="3">The sequence shown here is derived from an EMBL/GenBank/DDBJ whole genome shotgun (WGS) entry which is preliminary data.</text>
</comment>
<reference evidence="3" key="2">
    <citation type="submission" date="2023-01" db="EMBL/GenBank/DDBJ databases">
        <authorList>
            <person name="Sun Q."/>
            <person name="Evtushenko L."/>
        </authorList>
    </citation>
    <scope>NUCLEOTIDE SEQUENCE</scope>
    <source>
        <strain evidence="3">VKM Ac-2007</strain>
    </source>
</reference>
<protein>
    <submittedName>
        <fullName evidence="3">ABC transporter substrate-binding protein</fullName>
    </submittedName>
</protein>
<dbReference type="GO" id="GO:0015888">
    <property type="term" value="P:thiamine transport"/>
    <property type="evidence" value="ECO:0007669"/>
    <property type="project" value="TreeGrafter"/>
</dbReference>
<dbReference type="PANTHER" id="PTHR30006">
    <property type="entry name" value="THIAMINE-BINDING PERIPLASMIC PROTEIN-RELATED"/>
    <property type="match status" value="1"/>
</dbReference>
<dbReference type="PROSITE" id="PS51257">
    <property type="entry name" value="PROKAR_LIPOPROTEIN"/>
    <property type="match status" value="1"/>
</dbReference>
<dbReference type="Pfam" id="PF13343">
    <property type="entry name" value="SBP_bac_6"/>
    <property type="match status" value="1"/>
</dbReference>
<evidence type="ECO:0000256" key="2">
    <source>
        <dbReference type="SAM" id="SignalP"/>
    </source>
</evidence>
<dbReference type="Proteomes" id="UP001143474">
    <property type="component" value="Unassembled WGS sequence"/>
</dbReference>
<dbReference type="RefSeq" id="WP_271220121.1">
    <property type="nucleotide sequence ID" value="NZ_BAAAVD010000030.1"/>
</dbReference>
<accession>A0A9W6MF09</accession>
<gene>
    <name evidence="3" type="ORF">GCM10017600_51630</name>
</gene>
<dbReference type="EMBL" id="BSEV01000012">
    <property type="protein sequence ID" value="GLK11756.1"/>
    <property type="molecule type" value="Genomic_DNA"/>
</dbReference>